<name>A0ABW4I042_9SPHN</name>
<reference evidence="6" key="1">
    <citation type="journal article" date="2019" name="Int. J. Syst. Evol. Microbiol.">
        <title>The Global Catalogue of Microorganisms (GCM) 10K type strain sequencing project: providing services to taxonomists for standard genome sequencing and annotation.</title>
        <authorList>
            <consortium name="The Broad Institute Genomics Platform"/>
            <consortium name="The Broad Institute Genome Sequencing Center for Infectious Disease"/>
            <person name="Wu L."/>
            <person name="Ma J."/>
        </authorList>
    </citation>
    <scope>NUCLEOTIDE SEQUENCE [LARGE SCALE GENOMIC DNA]</scope>
    <source>
        <strain evidence="6">CGMCC 1.16275</strain>
    </source>
</reference>
<feature type="domain" description="Non-contractile tail sheath TIM barrel" evidence="4">
    <location>
        <begin position="209"/>
        <end position="528"/>
    </location>
</feature>
<evidence type="ECO:0000259" key="2">
    <source>
        <dbReference type="Pfam" id="PF09343"/>
    </source>
</evidence>
<proteinExistence type="predicted"/>
<evidence type="ECO:0000313" key="5">
    <source>
        <dbReference type="EMBL" id="MFD1610975.1"/>
    </source>
</evidence>
<evidence type="ECO:0000259" key="3">
    <source>
        <dbReference type="Pfam" id="PF23844"/>
    </source>
</evidence>
<feature type="domain" description="Non-contractile tail sheath N-terminal" evidence="3">
    <location>
        <begin position="17"/>
        <end position="204"/>
    </location>
</feature>
<comment type="caution">
    <text evidence="5">The sequence shown here is derived from an EMBL/GenBank/DDBJ whole genome shotgun (WGS) entry which is preliminary data.</text>
</comment>
<evidence type="ECO:0000256" key="1">
    <source>
        <dbReference type="SAM" id="MobiDB-lite"/>
    </source>
</evidence>
<dbReference type="InterPro" id="IPR057122">
    <property type="entry name" value="TIM-barrel_NCTSP"/>
</dbReference>
<organism evidence="5 6">
    <name type="scientific">Sphingomonas tabacisoli</name>
    <dbReference type="NCBI Taxonomy" id="2249466"/>
    <lineage>
        <taxon>Bacteria</taxon>
        <taxon>Pseudomonadati</taxon>
        <taxon>Pseudomonadota</taxon>
        <taxon>Alphaproteobacteria</taxon>
        <taxon>Sphingomonadales</taxon>
        <taxon>Sphingomonadaceae</taxon>
        <taxon>Sphingomonas</taxon>
    </lineage>
</organism>
<evidence type="ECO:0000313" key="6">
    <source>
        <dbReference type="Proteomes" id="UP001597115"/>
    </source>
</evidence>
<feature type="domain" description="DUF2460" evidence="2">
    <location>
        <begin position="542"/>
        <end position="738"/>
    </location>
</feature>
<dbReference type="Pfam" id="PF23845">
    <property type="entry name" value="TIM-barrel_NCTSP"/>
    <property type="match status" value="1"/>
</dbReference>
<gene>
    <name evidence="5" type="ORF">ACFSCW_04080</name>
</gene>
<dbReference type="Proteomes" id="UP001597115">
    <property type="component" value="Unassembled WGS sequence"/>
</dbReference>
<protein>
    <submittedName>
        <fullName evidence="5">DUF2460 domain-containing protein</fullName>
    </submittedName>
</protein>
<keyword evidence="6" id="KW-1185">Reference proteome</keyword>
<dbReference type="NCBIfam" id="TIGR02217">
    <property type="entry name" value="chp_TIGR02217"/>
    <property type="match status" value="1"/>
</dbReference>
<dbReference type="EMBL" id="JBHUDY010000001">
    <property type="protein sequence ID" value="MFD1610975.1"/>
    <property type="molecule type" value="Genomic_DNA"/>
</dbReference>
<feature type="region of interest" description="Disordered" evidence="1">
    <location>
        <begin position="614"/>
        <end position="640"/>
    </location>
</feature>
<sequence length="740" mass="79434">MGFWLARERTVQETGFVKRFDPRFWTVNFPRPMMASVVTTAPDSLRVDAVFYRKNDLAGLIWASEDRYDHPLLAYETARDYRRCVLSFRWRSAGVLPLDAVNGPTLTIEGRDESGTARSWYVRLWNYAVGTPEDAAITLDFATLQAGFSLPGEAVWAGDVDRMFVSLAPPGYDEAGGDLDAPAEGWAELTELRCDGSGSVLKIGDVMMPPHTLRIATGYDDAYNVTPARLLRSMVQLGYRELINHYVGMSHYFRLTGGLAGLDGGALNAPCAAWHRDFAARAKALGYELILSLSYELLDQHCPEAWKQRATDGSPALTGWAPPSTLLSPANGEAMAYLQAVAVAFCGIADDAGLRVRFQVGEPWWWVAPDGSLCVHDAAAVAANGGVAPNDVQAGAMLAASTAALTGAVEAAAPDAETLLLVYLPTVRGREAALVPTGWAAPAFDVLQLEDYEWVTAGNRAASLRGAAEIGTRLGYAADRQHYLGGFVLRPEDSADWAEIADAIERARGRGVAEAFVWALPQVIRDGFTWFDEEERVDTFADVSFPIAIGREASVEAATSTAIAAGAGGREQRNAEWAEARLKFDAGPGVRSEADLGALIAFFRARRGPAQAFRFRDPFDDSSSGTTGTPGATDQLLGIGDGTRTDFPLAKDYGGVARRITRPATGTVRVAVAGSETSAFTLAEAGVVSFDAPPPAGATVTAGFRFDVAVRFEQDRIEVNRATFLAGEAVSVPLIEVREG</sequence>
<dbReference type="RefSeq" id="WP_380887162.1">
    <property type="nucleotide sequence ID" value="NZ_JBHUDY010000001.1"/>
</dbReference>
<accession>A0ABW4I042</accession>
<feature type="compositionally biased region" description="Low complexity" evidence="1">
    <location>
        <begin position="621"/>
        <end position="631"/>
    </location>
</feature>
<dbReference type="Pfam" id="PF09343">
    <property type="entry name" value="DUF2460"/>
    <property type="match status" value="1"/>
</dbReference>
<dbReference type="InterPro" id="IPR011740">
    <property type="entry name" value="DUF2460"/>
</dbReference>
<evidence type="ECO:0000259" key="4">
    <source>
        <dbReference type="Pfam" id="PF23845"/>
    </source>
</evidence>
<dbReference type="InterPro" id="IPR057102">
    <property type="entry name" value="NCTSP_N"/>
</dbReference>
<dbReference type="Pfam" id="PF23844">
    <property type="entry name" value="NCTSP_N"/>
    <property type="match status" value="1"/>
</dbReference>